<protein>
    <submittedName>
        <fullName evidence="1">TnsA-like heteromeric transposase endonuclease subunit</fullName>
    </submittedName>
</protein>
<dbReference type="InterPro" id="IPR048000">
    <property type="entry name" value="TnsA-like"/>
</dbReference>
<dbReference type="KEGG" id="sarg:HKX69_34425"/>
<sequence length="222" mass="25473">MEDRAWQSVSADLLGSAAPWRTFRWYRGQRHYAGTYWSATTRTHVPYESRLELARLLLADFDVSVHGIVAQPFLLKSEVERKVRKHVPDYFLLTSNGAVVVDVKPRRRLAQPDVAATFAWTQEVVESRGWRYEVWSEPSKQLLENIRFLAGFRRGWLFPLGLLDELRDADLDGASLERAARSLPGHPEPCVRAAIHHLMWTHELQTDLAGPLRPSAVLRRPV</sequence>
<proteinExistence type="predicted"/>
<dbReference type="NCBIfam" id="NF033179">
    <property type="entry name" value="TnsA_like_Actin"/>
    <property type="match status" value="1"/>
</dbReference>
<name>A0A6M4PU66_9ACTN</name>
<reference evidence="1 2" key="1">
    <citation type="submission" date="2020-05" db="EMBL/GenBank/DDBJ databases">
        <authorList>
            <person name="Li K."/>
        </authorList>
    </citation>
    <scope>NUCLEOTIDE SEQUENCE [LARGE SCALE GENOMIC DNA]</scope>
    <source>
        <strain evidence="2">jing01</strain>
    </source>
</reference>
<keyword evidence="2" id="KW-1185">Reference proteome</keyword>
<dbReference type="RefSeq" id="WP_171160357.1">
    <property type="nucleotide sequence ID" value="NZ_CP053189.1"/>
</dbReference>
<dbReference type="Proteomes" id="UP000502641">
    <property type="component" value="Chromosome"/>
</dbReference>
<organism evidence="1 2">
    <name type="scientific">Streptomyces argyrophylli</name>
    <dbReference type="NCBI Taxonomy" id="2726118"/>
    <lineage>
        <taxon>Bacteria</taxon>
        <taxon>Bacillati</taxon>
        <taxon>Actinomycetota</taxon>
        <taxon>Actinomycetes</taxon>
        <taxon>Kitasatosporales</taxon>
        <taxon>Streptomycetaceae</taxon>
        <taxon>Streptomyces</taxon>
    </lineage>
</organism>
<keyword evidence="1" id="KW-0255">Endonuclease</keyword>
<dbReference type="EMBL" id="CP053189">
    <property type="protein sequence ID" value="QJS14768.1"/>
    <property type="molecule type" value="Genomic_DNA"/>
</dbReference>
<dbReference type="GO" id="GO:0004519">
    <property type="term" value="F:endonuclease activity"/>
    <property type="evidence" value="ECO:0007669"/>
    <property type="project" value="UniProtKB-KW"/>
</dbReference>
<gene>
    <name evidence="1" type="ORF">HKX69_34425</name>
</gene>
<keyword evidence="1" id="KW-0540">Nuclease</keyword>
<dbReference type="AlphaFoldDB" id="A0A6M4PU66"/>
<evidence type="ECO:0000313" key="1">
    <source>
        <dbReference type="EMBL" id="QJS14768.1"/>
    </source>
</evidence>
<accession>A0A6M4PU66</accession>
<keyword evidence="1" id="KW-0378">Hydrolase</keyword>
<evidence type="ECO:0000313" key="2">
    <source>
        <dbReference type="Proteomes" id="UP000502641"/>
    </source>
</evidence>